<dbReference type="GO" id="GO:0005794">
    <property type="term" value="C:Golgi apparatus"/>
    <property type="evidence" value="ECO:0007669"/>
    <property type="project" value="TreeGrafter"/>
</dbReference>
<dbReference type="Pfam" id="PF13174">
    <property type="entry name" value="TPR_6"/>
    <property type="match status" value="1"/>
</dbReference>
<dbReference type="Proteomes" id="UP000265140">
    <property type="component" value="Chromosome 15"/>
</dbReference>
<evidence type="ECO:0000256" key="6">
    <source>
        <dbReference type="ARBA" id="ARBA00022803"/>
    </source>
</evidence>
<feature type="compositionally biased region" description="Low complexity" evidence="14">
    <location>
        <begin position="226"/>
        <end position="261"/>
    </location>
</feature>
<reference evidence="15" key="4">
    <citation type="submission" date="2025-09" db="UniProtKB">
        <authorList>
            <consortium name="Ensembl"/>
        </authorList>
    </citation>
    <scope>IDENTIFICATION</scope>
</reference>
<keyword evidence="6 13" id="KW-0802">TPR repeat</keyword>
<proteinExistence type="predicted"/>
<evidence type="ECO:0000256" key="9">
    <source>
        <dbReference type="ARBA" id="ARBA00058339"/>
    </source>
</evidence>
<reference evidence="15" key="2">
    <citation type="submission" date="2020-02" db="EMBL/GenBank/DDBJ databases">
        <title>Esox lucius (northern pike) genome, fEsoLuc1, primary haplotype.</title>
        <authorList>
            <person name="Myers G."/>
            <person name="Karagic N."/>
            <person name="Meyer A."/>
            <person name="Pippel M."/>
            <person name="Reichard M."/>
            <person name="Winkler S."/>
            <person name="Tracey A."/>
            <person name="Sims Y."/>
            <person name="Howe K."/>
            <person name="Rhie A."/>
            <person name="Formenti G."/>
            <person name="Durbin R."/>
            <person name="Fedrigo O."/>
            <person name="Jarvis E.D."/>
        </authorList>
    </citation>
    <scope>NUCLEOTIDE SEQUENCE [LARGE SCALE GENOMIC DNA]</scope>
</reference>
<keyword evidence="8" id="KW-0539">Nucleus</keyword>
<evidence type="ECO:0000256" key="11">
    <source>
        <dbReference type="ARBA" id="ARBA00074587"/>
    </source>
</evidence>
<evidence type="ECO:0000256" key="1">
    <source>
        <dbReference type="ARBA" id="ARBA00004123"/>
    </source>
</evidence>
<feature type="compositionally biased region" description="Basic and acidic residues" evidence="14">
    <location>
        <begin position="82"/>
        <end position="92"/>
    </location>
</feature>
<feature type="region of interest" description="Disordered" evidence="14">
    <location>
        <begin position="1"/>
        <end position="140"/>
    </location>
</feature>
<evidence type="ECO:0000313" key="15">
    <source>
        <dbReference type="Ensembl" id="ENSELUP00000057929.2"/>
    </source>
</evidence>
<keyword evidence="7" id="KW-0931">ER-Golgi transport</keyword>
<comment type="subunit">
    <text evidence="10">Component of the multisubunit TRAPP (transport protein particle) complex, which includes at least TRAPPC2, TRAPPC2L, TRAPPC3, TRAPPC3L, TRAPPC4, TRAPPC5, TRAPPC8, TRAPPC9, TRAPPC10, TRAPPC11 and TRAPPC12. Interacts with CENPE.</text>
</comment>
<evidence type="ECO:0000256" key="14">
    <source>
        <dbReference type="SAM" id="MobiDB-lite"/>
    </source>
</evidence>
<protein>
    <recommendedName>
        <fullName evidence="11">Trafficking protein particle complex subunit 12</fullName>
    </recommendedName>
    <alternativeName>
        <fullName evidence="12">Tetratricopeptide repeat protein 15</fullName>
    </alternativeName>
</protein>
<dbReference type="Gene3D" id="1.25.40.10">
    <property type="entry name" value="Tetratricopeptide repeat domain"/>
    <property type="match status" value="1"/>
</dbReference>
<feature type="compositionally biased region" description="Polar residues" evidence="14">
    <location>
        <begin position="40"/>
        <end position="52"/>
    </location>
</feature>
<keyword evidence="16" id="KW-1185">Reference proteome</keyword>
<evidence type="ECO:0000256" key="13">
    <source>
        <dbReference type="PROSITE-ProRule" id="PRU00339"/>
    </source>
</evidence>
<comment type="function">
    <text evidence="9">Component of the TRAPP complex, which is involved in endoplasmic reticulum to Golgi apparatus trafficking at a very early stage. Also plays a role in chromosome congression, kinetochore assembly and stability and controls the recruitment of CENPE to the kinetochores.</text>
</comment>
<sequence>KQDAVGNEALMSPHPVSTLPPSSNVLFQEESIDLGGESFITPQEDSHSTPSESLMDKLNDQMMESVMISDSPNNSEEDDQAVEEKEDVKQELTTDQQVIVAFSVPAVTPEVRTPSPGRPKPQTAALEANRKGTTPKGEPIPVCTIFSQGSQPKVQALVPDGFQPTLIKSPSFSSGSGGGTDITPSKLAPLVCQPSPSLSKFFTDSGHVNPATDFFDSFTTSSFISVSNPNAESPESAAPPEHQLSVPSGSSLSTSGPTESSTATHSSPFGPQAAAESAPARPQPFAQLQVVFSGGDDPFAKALNMSEADKRYDAWLPSEVTRKVLVSVATQQYSQVLGERERLAMPGLKFDNLQGDAVKDLMVRFMGEQAALKRQVLTADAVGQSFLGLKQLISTKNWRAAVDLTGRLLTAHGQGYGKAGQPTSHTTDSLQLWFVRLALLTKLSLFQNAEMELEPFGNLDHPDLYYEYYPAIYPGRRGSMVPFSMRVLHAELPQYLGKPQESLDRLHSMRTVCQTILKNLEQGLAEDGSMISLTQENRQASLQLWRSRLSRVMYSMANCLLMMKDYVLAVEIYHSIIQYEPQQRLQLLSGIGRIFLQIGDVKTADKYFQDVEKASLEKGRGPTDTCVLMNRAFVYLSQNNYSEAHSAFTDVLKIDSKNPVANNNAAVCLLYLGRLKESLRQLEGLVQQDPALYLHESVLFNLTTMYELESSRSTQKKQALLESVACREGDSFNTQCLKLV</sequence>
<dbReference type="InterPro" id="IPR011990">
    <property type="entry name" value="TPR-like_helical_dom_sf"/>
</dbReference>
<organism evidence="15 16">
    <name type="scientific">Esox lucius</name>
    <name type="common">Northern pike</name>
    <dbReference type="NCBI Taxonomy" id="8010"/>
    <lineage>
        <taxon>Eukaryota</taxon>
        <taxon>Metazoa</taxon>
        <taxon>Chordata</taxon>
        <taxon>Craniata</taxon>
        <taxon>Vertebrata</taxon>
        <taxon>Euteleostomi</taxon>
        <taxon>Actinopterygii</taxon>
        <taxon>Neopterygii</taxon>
        <taxon>Teleostei</taxon>
        <taxon>Protacanthopterygii</taxon>
        <taxon>Esociformes</taxon>
        <taxon>Esocidae</taxon>
        <taxon>Esox</taxon>
    </lineage>
</organism>
<evidence type="ECO:0000256" key="10">
    <source>
        <dbReference type="ARBA" id="ARBA00066258"/>
    </source>
</evidence>
<accession>A0A6Q2XV50</accession>
<dbReference type="GO" id="GO:0016192">
    <property type="term" value="P:vesicle-mediated transport"/>
    <property type="evidence" value="ECO:0007669"/>
    <property type="project" value="UniProtKB-KW"/>
</dbReference>
<keyword evidence="4" id="KW-0597">Phosphoprotein</keyword>
<evidence type="ECO:0000256" key="3">
    <source>
        <dbReference type="ARBA" id="ARBA00022448"/>
    </source>
</evidence>
<evidence type="ECO:0000256" key="8">
    <source>
        <dbReference type="ARBA" id="ARBA00023242"/>
    </source>
</evidence>
<dbReference type="GO" id="GO:0030008">
    <property type="term" value="C:TRAPP complex"/>
    <property type="evidence" value="ECO:0007669"/>
    <property type="project" value="TreeGrafter"/>
</dbReference>
<comment type="subcellular location">
    <subcellularLocation>
        <location evidence="2">Endoplasmic reticulum-Golgi intermediate compartment</location>
    </subcellularLocation>
    <subcellularLocation>
        <location evidence="1">Nucleus</location>
    </subcellularLocation>
</comment>
<dbReference type="Pfam" id="PF14559">
    <property type="entry name" value="TPR_19"/>
    <property type="match status" value="1"/>
</dbReference>
<evidence type="ECO:0000256" key="4">
    <source>
        <dbReference type="ARBA" id="ARBA00022553"/>
    </source>
</evidence>
<dbReference type="GeneTree" id="ENSGT00390000002448"/>
<evidence type="ECO:0000256" key="2">
    <source>
        <dbReference type="ARBA" id="ARBA00004399"/>
    </source>
</evidence>
<evidence type="ECO:0000313" key="16">
    <source>
        <dbReference type="Proteomes" id="UP000265140"/>
    </source>
</evidence>
<dbReference type="SUPFAM" id="SSF48452">
    <property type="entry name" value="TPR-like"/>
    <property type="match status" value="1"/>
</dbReference>
<keyword evidence="5" id="KW-0677">Repeat</keyword>
<keyword evidence="3" id="KW-0813">Transport</keyword>
<dbReference type="InterPro" id="IPR019734">
    <property type="entry name" value="TPR_rpt"/>
</dbReference>
<feature type="repeat" description="TPR" evidence="13">
    <location>
        <begin position="550"/>
        <end position="583"/>
    </location>
</feature>
<dbReference type="GO" id="GO:0005634">
    <property type="term" value="C:nucleus"/>
    <property type="evidence" value="ECO:0007669"/>
    <property type="project" value="UniProtKB-SubCell"/>
</dbReference>
<evidence type="ECO:0000256" key="5">
    <source>
        <dbReference type="ARBA" id="ARBA00022737"/>
    </source>
</evidence>
<dbReference type="SMART" id="SM00028">
    <property type="entry name" value="TPR"/>
    <property type="match status" value="3"/>
</dbReference>
<feature type="region of interest" description="Disordered" evidence="14">
    <location>
        <begin position="226"/>
        <end position="280"/>
    </location>
</feature>
<dbReference type="GO" id="GO:0005793">
    <property type="term" value="C:endoplasmic reticulum-Golgi intermediate compartment"/>
    <property type="evidence" value="ECO:0007669"/>
    <property type="project" value="UniProtKB-SubCell"/>
</dbReference>
<gene>
    <name evidence="15" type="primary">TRAPPC12</name>
</gene>
<dbReference type="FunFam" id="1.25.40.10:FF:000170">
    <property type="entry name" value="Trafficking protein particle complex subunit 12"/>
    <property type="match status" value="1"/>
</dbReference>
<dbReference type="Ensembl" id="ENSELUT00000049268.2">
    <property type="protein sequence ID" value="ENSELUP00000057929.2"/>
    <property type="gene ID" value="ENSELUG00000002459.3"/>
</dbReference>
<dbReference type="PANTHER" id="PTHR21581">
    <property type="entry name" value="D-ALANYL-D-ALANINE CARBOXYPEPTIDASE"/>
    <property type="match status" value="1"/>
</dbReference>
<dbReference type="Bgee" id="ENSELUG00000002459">
    <property type="expression patterns" value="Expressed in ovary and 15 other cell types or tissues"/>
</dbReference>
<name>A0A6Q2XV50_ESOLU</name>
<dbReference type="PROSITE" id="PS50005">
    <property type="entry name" value="TPR"/>
    <property type="match status" value="2"/>
</dbReference>
<feature type="repeat" description="TPR" evidence="13">
    <location>
        <begin position="625"/>
        <end position="658"/>
    </location>
</feature>
<evidence type="ECO:0000256" key="7">
    <source>
        <dbReference type="ARBA" id="ARBA00022892"/>
    </source>
</evidence>
<dbReference type="PANTHER" id="PTHR21581:SF6">
    <property type="entry name" value="TRAFFICKING PROTEIN PARTICLE COMPLEX SUBUNIT 12"/>
    <property type="match status" value="1"/>
</dbReference>
<reference evidence="15" key="3">
    <citation type="submission" date="2025-08" db="UniProtKB">
        <authorList>
            <consortium name="Ensembl"/>
        </authorList>
    </citation>
    <scope>IDENTIFICATION</scope>
</reference>
<dbReference type="AlphaFoldDB" id="A0A6Q2XV50"/>
<evidence type="ECO:0000256" key="12">
    <source>
        <dbReference type="ARBA" id="ARBA00081147"/>
    </source>
</evidence>
<reference evidence="16" key="1">
    <citation type="journal article" date="2014" name="PLoS ONE">
        <title>The genome and linkage map of the northern pike (Esox lucius): conserved synteny revealed between the salmonid sister group and the Neoteleostei.</title>
        <authorList>
            <person name="Rondeau E.B."/>
            <person name="Minkley D.R."/>
            <person name="Leong J.S."/>
            <person name="Messmer A.M."/>
            <person name="Jantzen J.R."/>
            <person name="von Schalburg K.R."/>
            <person name="Lemon C."/>
            <person name="Bird N.H."/>
            <person name="Koop B.F."/>
        </authorList>
    </citation>
    <scope>NUCLEOTIDE SEQUENCE</scope>
</reference>